<dbReference type="EC" id="1.11.1.6" evidence="9"/>
<dbReference type="EMBL" id="JAFCMP010000523">
    <property type="protein sequence ID" value="KAG5177679.1"/>
    <property type="molecule type" value="Genomic_DNA"/>
</dbReference>
<protein>
    <recommendedName>
        <fullName evidence="9">Catalase</fullName>
        <ecNumber evidence="9">1.11.1.6</ecNumber>
    </recommendedName>
</protein>
<keyword evidence="3 8" id="KW-0349">Heme</keyword>
<evidence type="ECO:0000256" key="5">
    <source>
        <dbReference type="ARBA" id="ARBA00023002"/>
    </source>
</evidence>
<dbReference type="PROSITE" id="PS51402">
    <property type="entry name" value="CATALASE_3"/>
    <property type="match status" value="1"/>
</dbReference>
<dbReference type="AlphaFoldDB" id="A0A835YV46"/>
<dbReference type="Pfam" id="PF06628">
    <property type="entry name" value="Catalase-rel"/>
    <property type="match status" value="1"/>
</dbReference>
<dbReference type="GO" id="GO:0046872">
    <property type="term" value="F:metal ion binding"/>
    <property type="evidence" value="ECO:0007669"/>
    <property type="project" value="UniProtKB-KW"/>
</dbReference>
<evidence type="ECO:0000256" key="10">
    <source>
        <dbReference type="RuleBase" id="RU004142"/>
    </source>
</evidence>
<feature type="domain" description="Catalase core" evidence="12">
    <location>
        <begin position="25"/>
        <end position="410"/>
    </location>
</feature>
<dbReference type="SMART" id="SM01060">
    <property type="entry name" value="Catalase"/>
    <property type="match status" value="1"/>
</dbReference>
<comment type="function">
    <text evidence="10">Catalyzes the degradation of hydrogen peroxide (H(2)O(2)) generated by peroxisomal oxidases to water and oxygen, thereby protecting cells from the toxic effects of hydrogen peroxide.</text>
</comment>
<proteinExistence type="inferred from homology"/>
<dbReference type="PROSITE" id="PS00438">
    <property type="entry name" value="CATALASE_2"/>
    <property type="match status" value="1"/>
</dbReference>
<dbReference type="GO" id="GO:0005739">
    <property type="term" value="C:mitochondrion"/>
    <property type="evidence" value="ECO:0007669"/>
    <property type="project" value="TreeGrafter"/>
</dbReference>
<dbReference type="InterPro" id="IPR020835">
    <property type="entry name" value="Catalase_sf"/>
</dbReference>
<dbReference type="GO" id="GO:0004096">
    <property type="term" value="F:catalase activity"/>
    <property type="evidence" value="ECO:0007669"/>
    <property type="project" value="UniProtKB-EC"/>
</dbReference>
<evidence type="ECO:0000256" key="2">
    <source>
        <dbReference type="ARBA" id="ARBA00022559"/>
    </source>
</evidence>
<dbReference type="PRINTS" id="PR00067">
    <property type="entry name" value="CATALASE"/>
</dbReference>
<dbReference type="GO" id="GO:0005777">
    <property type="term" value="C:peroxisome"/>
    <property type="evidence" value="ECO:0007669"/>
    <property type="project" value="TreeGrafter"/>
</dbReference>
<comment type="cofactor">
    <cofactor evidence="8">
        <name>heme</name>
        <dbReference type="ChEBI" id="CHEBI:30413"/>
    </cofactor>
</comment>
<dbReference type="InterPro" id="IPR011614">
    <property type="entry name" value="Catalase_core"/>
</dbReference>
<dbReference type="Gene3D" id="2.40.180.10">
    <property type="entry name" value="Catalase core domain"/>
    <property type="match status" value="1"/>
</dbReference>
<dbReference type="SUPFAM" id="SSF56634">
    <property type="entry name" value="Heme-dependent catalase-like"/>
    <property type="match status" value="1"/>
</dbReference>
<organism evidence="13 14">
    <name type="scientific">Tribonema minus</name>
    <dbReference type="NCBI Taxonomy" id="303371"/>
    <lineage>
        <taxon>Eukaryota</taxon>
        <taxon>Sar</taxon>
        <taxon>Stramenopiles</taxon>
        <taxon>Ochrophyta</taxon>
        <taxon>PX clade</taxon>
        <taxon>Xanthophyceae</taxon>
        <taxon>Tribonematales</taxon>
        <taxon>Tribonemataceae</taxon>
        <taxon>Tribonema</taxon>
    </lineage>
</organism>
<dbReference type="InterPro" id="IPR010582">
    <property type="entry name" value="Catalase_immune_responsive"/>
</dbReference>
<dbReference type="InterPro" id="IPR018028">
    <property type="entry name" value="Catalase"/>
</dbReference>
<dbReference type="GO" id="GO:0042542">
    <property type="term" value="P:response to hydrogen peroxide"/>
    <property type="evidence" value="ECO:0007669"/>
    <property type="project" value="TreeGrafter"/>
</dbReference>
<keyword evidence="14" id="KW-1185">Reference proteome</keyword>
<dbReference type="PANTHER" id="PTHR11465:SF9">
    <property type="entry name" value="CATALASE"/>
    <property type="match status" value="1"/>
</dbReference>
<gene>
    <name evidence="13" type="ORF">JKP88DRAFT_270684</name>
</gene>
<comment type="caution">
    <text evidence="13">The sequence shown here is derived from an EMBL/GenBank/DDBJ whole genome shotgun (WGS) entry which is preliminary data.</text>
</comment>
<reference evidence="13" key="1">
    <citation type="submission" date="2021-02" db="EMBL/GenBank/DDBJ databases">
        <title>First Annotated Genome of the Yellow-green Alga Tribonema minus.</title>
        <authorList>
            <person name="Mahan K.M."/>
        </authorList>
    </citation>
    <scope>NUCLEOTIDE SEQUENCE</scope>
    <source>
        <strain evidence="13">UTEX B ZZ1240</strain>
    </source>
</reference>
<dbReference type="FunFam" id="2.40.180.10:FF:000001">
    <property type="entry name" value="Catalase"/>
    <property type="match status" value="1"/>
</dbReference>
<evidence type="ECO:0000313" key="13">
    <source>
        <dbReference type="EMBL" id="KAG5177679.1"/>
    </source>
</evidence>
<evidence type="ECO:0000256" key="1">
    <source>
        <dbReference type="ARBA" id="ARBA00005329"/>
    </source>
</evidence>
<dbReference type="Pfam" id="PF00199">
    <property type="entry name" value="Catalase"/>
    <property type="match status" value="1"/>
</dbReference>
<feature type="region of interest" description="Disordered" evidence="11">
    <location>
        <begin position="1"/>
        <end position="40"/>
    </location>
</feature>
<dbReference type="InterPro" id="IPR002226">
    <property type="entry name" value="Catalase_haem_BS"/>
</dbReference>
<keyword evidence="7 9" id="KW-0376">Hydrogen peroxide</keyword>
<keyword evidence="4 8" id="KW-0479">Metal-binding</keyword>
<dbReference type="GO" id="GO:0020037">
    <property type="term" value="F:heme binding"/>
    <property type="evidence" value="ECO:0007669"/>
    <property type="project" value="InterPro"/>
</dbReference>
<evidence type="ECO:0000256" key="7">
    <source>
        <dbReference type="ARBA" id="ARBA00023324"/>
    </source>
</evidence>
<sequence>MSGADQTLSQLPDYASSHGSPGVATLSGGQPVDTVTTSLTAGPRGPLLMKDLIFLNTMANFDRERIPERVVHAKGAGAFGTFTVTTEEAKQYCKAKMFDTKGKKTPLVVRFSTVGGGSGSADTVRDVRGFAIKFYTEEGNWDMTGLNTPIFFIAEPMLFASMTHATKKNPVTNVRDPNSFWDFFSLRPESINQLTVLFSDAGIPDGYRYMDGFGSHTFKNVNSNNKVFYVKYHFLSNQGLRTLTADKAAQIAGADPDYSTRDLYNAIATGDYPSWDMYIQVMSADEAEKVKFDPFDITKEWSKQDYPLKEVGTFKLDKNPTNYFQDVESVAFAPSNMIPGIEPSPDRLLQGRLFSYQDTHRHRLGPNFEQLPVNRPAKFPVTNYERDGFQLFDNQGGAPNYFPNSFGGPVMDPKAAWDYNDKISGSCTIGRYDTTTDIYTQATARFTSMDDGQRDRLTSAMAKSLSGAQSFIRDRMYGVLAKVDQRYSDMVKTKVNAIIAAQP</sequence>
<keyword evidence="6 8" id="KW-0408">Iron</keyword>
<dbReference type="Proteomes" id="UP000664859">
    <property type="component" value="Unassembled WGS sequence"/>
</dbReference>
<dbReference type="GO" id="GO:0042744">
    <property type="term" value="P:hydrogen peroxide catabolic process"/>
    <property type="evidence" value="ECO:0007669"/>
    <property type="project" value="UniProtKB-KW"/>
</dbReference>
<keyword evidence="2 9" id="KW-0575">Peroxidase</keyword>
<dbReference type="InterPro" id="IPR024711">
    <property type="entry name" value="Catalase_clade1/3"/>
</dbReference>
<feature type="binding site" description="axial binding residue" evidence="8">
    <location>
        <position position="356"/>
    </location>
    <ligand>
        <name>heme</name>
        <dbReference type="ChEBI" id="CHEBI:30413"/>
    </ligand>
    <ligandPart>
        <name>Fe</name>
        <dbReference type="ChEBI" id="CHEBI:18248"/>
    </ligandPart>
</feature>
<dbReference type="OrthoDB" id="6880011at2759"/>
<comment type="similarity">
    <text evidence="1 9">Belongs to the catalase family.</text>
</comment>
<evidence type="ECO:0000256" key="4">
    <source>
        <dbReference type="ARBA" id="ARBA00022723"/>
    </source>
</evidence>
<comment type="catalytic activity">
    <reaction evidence="9">
        <text>2 H2O2 = O2 + 2 H2O</text>
        <dbReference type="Rhea" id="RHEA:20309"/>
        <dbReference type="ChEBI" id="CHEBI:15377"/>
        <dbReference type="ChEBI" id="CHEBI:15379"/>
        <dbReference type="ChEBI" id="CHEBI:16240"/>
        <dbReference type="EC" id="1.11.1.6"/>
    </reaction>
</comment>
<evidence type="ECO:0000256" key="3">
    <source>
        <dbReference type="ARBA" id="ARBA00022617"/>
    </source>
</evidence>
<keyword evidence="5 9" id="KW-0560">Oxidoreductase</keyword>
<dbReference type="PROSITE" id="PS00437">
    <property type="entry name" value="CATALASE_1"/>
    <property type="match status" value="1"/>
</dbReference>
<evidence type="ECO:0000259" key="12">
    <source>
        <dbReference type="SMART" id="SM01060"/>
    </source>
</evidence>
<accession>A0A835YV46</accession>
<dbReference type="InterPro" id="IPR024708">
    <property type="entry name" value="Catalase_AS"/>
</dbReference>
<feature type="compositionally biased region" description="Polar residues" evidence="11">
    <location>
        <begin position="1"/>
        <end position="10"/>
    </location>
</feature>
<evidence type="ECO:0000256" key="11">
    <source>
        <dbReference type="SAM" id="MobiDB-lite"/>
    </source>
</evidence>
<dbReference type="PANTHER" id="PTHR11465">
    <property type="entry name" value="CATALASE"/>
    <property type="match status" value="1"/>
</dbReference>
<dbReference type="PIRSF" id="PIRSF038928">
    <property type="entry name" value="Catalase_clade1-3"/>
    <property type="match status" value="1"/>
</dbReference>
<name>A0A835YV46_9STRA</name>
<evidence type="ECO:0000256" key="8">
    <source>
        <dbReference type="PIRSR" id="PIRSR038928-2"/>
    </source>
</evidence>
<evidence type="ECO:0000256" key="9">
    <source>
        <dbReference type="RuleBase" id="RU000498"/>
    </source>
</evidence>
<evidence type="ECO:0000313" key="14">
    <source>
        <dbReference type="Proteomes" id="UP000664859"/>
    </source>
</evidence>
<evidence type="ECO:0000256" key="6">
    <source>
        <dbReference type="ARBA" id="ARBA00023004"/>
    </source>
</evidence>